<sequence length="370" mass="40760">MSKRIVSLSVVLMMFSFILSGCLNEDSSASTENSSGETFSWRMSSTYPSGSIQFERDKRFAELVNELSNGRLDITLHQEGELTASDQLLDTVSNGTIEAGGDWPGSWSGLNSAFSLLGTSAAGMSVFDYAMWIQSDEGMEIYNEIYGQQNLVYFPYNIPATESGIRSTEPIESLEDLNGLNIRFVGTVQSRLMQEFGGNPVNLPAGELYESIQRGVIDAVEFSGPSGDKALNLDEVTNYVATPSWHQTASVTGVMINQDVWESLPEDLQLVVETAAKTTMLETTFDELYQDALVTGEMIESGSVTVTEFPEEDVETIIETTIKIQDELAEENSDFAMVLESQKEFMKTFSGYRDIMGPWGFGTNAETLLD</sequence>
<organism evidence="5 6">
    <name type="scientific">Oceanobacillus oncorhynchi</name>
    <dbReference type="NCBI Taxonomy" id="545501"/>
    <lineage>
        <taxon>Bacteria</taxon>
        <taxon>Bacillati</taxon>
        <taxon>Bacillota</taxon>
        <taxon>Bacilli</taxon>
        <taxon>Bacillales</taxon>
        <taxon>Bacillaceae</taxon>
        <taxon>Oceanobacillus</taxon>
    </lineage>
</organism>
<protein>
    <submittedName>
        <fullName evidence="5">Monocarboxylate 2-oxoacid-binding periplasmic protein</fullName>
    </submittedName>
</protein>
<dbReference type="PIRSF" id="PIRSF039026">
    <property type="entry name" value="SiaP"/>
    <property type="match status" value="1"/>
</dbReference>
<feature type="binding site" evidence="3">
    <location>
        <position position="221"/>
    </location>
    <ligand>
        <name>substrate</name>
    </ligand>
</feature>
<dbReference type="AlphaFoldDB" id="A0A0A1MUP6"/>
<dbReference type="InterPro" id="IPR026289">
    <property type="entry name" value="SBP_TakP-like"/>
</dbReference>
<dbReference type="Pfam" id="PF03480">
    <property type="entry name" value="DctP"/>
    <property type="match status" value="1"/>
</dbReference>
<keyword evidence="6" id="KW-1185">Reference proteome</keyword>
<feature type="binding site" evidence="2">
    <location>
        <position position="162"/>
    </location>
    <ligand>
        <name>substrate</name>
    </ligand>
</feature>
<dbReference type="EMBL" id="CDGG01000001">
    <property type="protein sequence ID" value="CEI82641.1"/>
    <property type="molecule type" value="Genomic_DNA"/>
</dbReference>
<dbReference type="PANTHER" id="PTHR33376">
    <property type="match status" value="1"/>
</dbReference>
<dbReference type="Gene3D" id="3.40.190.10">
    <property type="entry name" value="Periplasmic binding protein-like II"/>
    <property type="match status" value="1"/>
</dbReference>
<dbReference type="Gene3D" id="3.40.190.170">
    <property type="entry name" value="Bacterial extracellular solute-binding protein, family 7"/>
    <property type="match status" value="1"/>
</dbReference>
<evidence type="ECO:0000256" key="1">
    <source>
        <dbReference type="ARBA" id="ARBA00022729"/>
    </source>
</evidence>
<dbReference type="PANTHER" id="PTHR33376:SF5">
    <property type="entry name" value="EXTRACYTOPLASMIC SOLUTE RECEPTOR PROTEIN"/>
    <property type="match status" value="1"/>
</dbReference>
<proteinExistence type="predicted"/>
<evidence type="ECO:0000313" key="5">
    <source>
        <dbReference type="EMBL" id="CEI82641.1"/>
    </source>
</evidence>
<dbReference type="STRING" id="545501.BN997_02524"/>
<name>A0A0A1MUP6_9BACI</name>
<dbReference type="InterPro" id="IPR018389">
    <property type="entry name" value="DctP_fam"/>
</dbReference>
<keyword evidence="1 4" id="KW-0732">Signal</keyword>
<dbReference type="GO" id="GO:0055085">
    <property type="term" value="P:transmembrane transport"/>
    <property type="evidence" value="ECO:0007669"/>
    <property type="project" value="InterPro"/>
</dbReference>
<dbReference type="GO" id="GO:0046872">
    <property type="term" value="F:metal ion binding"/>
    <property type="evidence" value="ECO:0007669"/>
    <property type="project" value="UniProtKB-KW"/>
</dbReference>
<keyword evidence="3" id="KW-0479">Metal-binding</keyword>
<gene>
    <name evidence="5" type="ORF">BN997_02524</name>
</gene>
<dbReference type="InterPro" id="IPR038404">
    <property type="entry name" value="TRAP_DctP_sf"/>
</dbReference>
<feature type="binding site" evidence="2">
    <location>
        <position position="183"/>
    </location>
    <ligand>
        <name>substrate</name>
    </ligand>
</feature>
<feature type="binding site" evidence="3">
    <location>
        <position position="247"/>
    </location>
    <ligand>
        <name>substrate</name>
    </ligand>
</feature>
<evidence type="ECO:0000256" key="3">
    <source>
        <dbReference type="PIRSR" id="PIRSR039026-2"/>
    </source>
</evidence>
<reference evidence="5 6" key="1">
    <citation type="submission" date="2014-11" db="EMBL/GenBank/DDBJ databases">
        <authorList>
            <person name="Urmite Genomes Urmite Genomes"/>
        </authorList>
    </citation>
    <scope>NUCLEOTIDE SEQUENCE [LARGE SCALE GENOMIC DNA]</scope>
    <source>
        <strain evidence="5 6">Oc5</strain>
    </source>
</reference>
<feature type="chain" id="PRO_5038682890" evidence="4">
    <location>
        <begin position="22"/>
        <end position="370"/>
    </location>
</feature>
<dbReference type="PROSITE" id="PS51257">
    <property type="entry name" value="PROKAR_LIPOPROTEIN"/>
    <property type="match status" value="1"/>
</dbReference>
<evidence type="ECO:0000256" key="2">
    <source>
        <dbReference type="PIRSR" id="PIRSR039026-1"/>
    </source>
</evidence>
<evidence type="ECO:0000256" key="4">
    <source>
        <dbReference type="SAM" id="SignalP"/>
    </source>
</evidence>
<dbReference type="OrthoDB" id="1646at2"/>
<dbReference type="GO" id="GO:0031317">
    <property type="term" value="C:tripartite ATP-independent periplasmic transporter complex"/>
    <property type="evidence" value="ECO:0007669"/>
    <property type="project" value="InterPro"/>
</dbReference>
<dbReference type="Proteomes" id="UP000040453">
    <property type="component" value="Unassembled WGS sequence"/>
</dbReference>
<feature type="signal peptide" evidence="4">
    <location>
        <begin position="1"/>
        <end position="21"/>
    </location>
</feature>
<dbReference type="RefSeq" id="WP_052484993.1">
    <property type="nucleotide sequence ID" value="NZ_CDGG01000001.1"/>
</dbReference>
<feature type="binding site" evidence="3">
    <location>
        <position position="222"/>
    </location>
    <ligand>
        <name>Na(+)</name>
        <dbReference type="ChEBI" id="CHEBI:29101"/>
    </ligand>
</feature>
<accession>A0A0A1MUP6</accession>
<dbReference type="NCBIfam" id="NF037995">
    <property type="entry name" value="TRAP_S1"/>
    <property type="match status" value="1"/>
</dbReference>
<evidence type="ECO:0000313" key="6">
    <source>
        <dbReference type="Proteomes" id="UP000040453"/>
    </source>
</evidence>